<dbReference type="EMBL" id="CT868629">
    <property type="protein sequence ID" value="CAK87611.1"/>
    <property type="molecule type" value="Genomic_DNA"/>
</dbReference>
<keyword evidence="1" id="KW-0472">Membrane</keyword>
<dbReference type="KEGG" id="ptm:GSPATT00021243001"/>
<accession>A0DX44</accession>
<evidence type="ECO:0000313" key="2">
    <source>
        <dbReference type="EMBL" id="CAK87611.1"/>
    </source>
</evidence>
<keyword evidence="1" id="KW-1133">Transmembrane helix</keyword>
<keyword evidence="1" id="KW-0812">Transmembrane</keyword>
<dbReference type="Proteomes" id="UP000000600">
    <property type="component" value="Unassembled WGS sequence"/>
</dbReference>
<feature type="transmembrane region" description="Helical" evidence="1">
    <location>
        <begin position="427"/>
        <end position="448"/>
    </location>
</feature>
<dbReference type="HOGENOM" id="CLU_034903_0_0_1"/>
<protein>
    <recommendedName>
        <fullName evidence="4">Transmembrane protein</fullName>
    </recommendedName>
</protein>
<dbReference type="OMA" id="IYSVNMA"/>
<dbReference type="RefSeq" id="XP_001455008.1">
    <property type="nucleotide sequence ID" value="XM_001454971.1"/>
</dbReference>
<feature type="transmembrane region" description="Helical" evidence="1">
    <location>
        <begin position="35"/>
        <end position="64"/>
    </location>
</feature>
<dbReference type="AlphaFoldDB" id="A0DX44"/>
<dbReference type="InParanoid" id="A0DX44"/>
<evidence type="ECO:0000313" key="3">
    <source>
        <dbReference type="Proteomes" id="UP000000600"/>
    </source>
</evidence>
<name>A0DX44_PARTE</name>
<keyword evidence="3" id="KW-1185">Reference proteome</keyword>
<organism evidence="2 3">
    <name type="scientific">Paramecium tetraurelia</name>
    <dbReference type="NCBI Taxonomy" id="5888"/>
    <lineage>
        <taxon>Eukaryota</taxon>
        <taxon>Sar</taxon>
        <taxon>Alveolata</taxon>
        <taxon>Ciliophora</taxon>
        <taxon>Intramacronucleata</taxon>
        <taxon>Oligohymenophorea</taxon>
        <taxon>Peniculida</taxon>
        <taxon>Parameciidae</taxon>
        <taxon>Paramecium</taxon>
    </lineage>
</organism>
<sequence length="574" mass="66880">MMKGSQQNVLLNELKEIPIYSDNWFWKLRMKNQALLQFSIIFILILGVVLGIYSVNMAIIVPLLEQSSFEIYNNNAKHTLQSHLRSYDGILNGIFNIKIDIHQLQILHQIYTQSYRNLEKEDNITLDYRAHMDYAGTKKMPQILVDQPPGSLQKTHSFMCYTNKTNITYPMSKVTLINLKIQETMYPIGHILAATKLNIKSLFYVGTLDEPQVYFSYPCTNFQNAIYGLNIPKRPWFLKGISVYDQSNFSDYDYQFTDPFLQFTKDKIEVTLVMPLLDRDLKLKGVMASDLGTDLNKFVVKTDQNVHMVLLANAKGLLIYHSYNVSLSLLPIYIFNTSLTGFTLDDWASIKDTKQSNCSSYPKNSSLLCRYNSVYDKDLVITIHEIKKFNYLFMIFHDTADYTDYQLKSTEDMLDKLQLEAIQFLEIALGIFLGAMFIAICILILIFYPIQKIIDNCHYIMGIRNKQNMNKRILLTKFFMPFLNPQLQLLFLAYTNLVKRFLSLSHTKGSLCKTQEALQYPKKIKQKAHLSLNRYLKKNMILIEINKMVFQASTYFPSQLMGRFVEKILMQFYQ</sequence>
<dbReference type="GeneID" id="5040793"/>
<evidence type="ECO:0000256" key="1">
    <source>
        <dbReference type="SAM" id="Phobius"/>
    </source>
</evidence>
<reference evidence="2 3" key="1">
    <citation type="journal article" date="2006" name="Nature">
        <title>Global trends of whole-genome duplications revealed by the ciliate Paramecium tetraurelia.</title>
        <authorList>
            <consortium name="Genoscope"/>
            <person name="Aury J.-M."/>
            <person name="Jaillon O."/>
            <person name="Duret L."/>
            <person name="Noel B."/>
            <person name="Jubin C."/>
            <person name="Porcel B.M."/>
            <person name="Segurens B."/>
            <person name="Daubin V."/>
            <person name="Anthouard V."/>
            <person name="Aiach N."/>
            <person name="Arnaiz O."/>
            <person name="Billaut A."/>
            <person name="Beisson J."/>
            <person name="Blanc I."/>
            <person name="Bouhouche K."/>
            <person name="Camara F."/>
            <person name="Duharcourt S."/>
            <person name="Guigo R."/>
            <person name="Gogendeau D."/>
            <person name="Katinka M."/>
            <person name="Keller A.-M."/>
            <person name="Kissmehl R."/>
            <person name="Klotz C."/>
            <person name="Koll F."/>
            <person name="Le Moue A."/>
            <person name="Lepere C."/>
            <person name="Malinsky S."/>
            <person name="Nowacki M."/>
            <person name="Nowak J.K."/>
            <person name="Plattner H."/>
            <person name="Poulain J."/>
            <person name="Ruiz F."/>
            <person name="Serrano V."/>
            <person name="Zagulski M."/>
            <person name="Dessen P."/>
            <person name="Betermier M."/>
            <person name="Weissenbach J."/>
            <person name="Scarpelli C."/>
            <person name="Schachter V."/>
            <person name="Sperling L."/>
            <person name="Meyer E."/>
            <person name="Cohen J."/>
            <person name="Wincker P."/>
        </authorList>
    </citation>
    <scope>NUCLEOTIDE SEQUENCE [LARGE SCALE GENOMIC DNA]</scope>
    <source>
        <strain evidence="2 3">Stock d4-2</strain>
    </source>
</reference>
<evidence type="ECO:0008006" key="4">
    <source>
        <dbReference type="Google" id="ProtNLM"/>
    </source>
</evidence>
<feature type="transmembrane region" description="Helical" evidence="1">
    <location>
        <begin position="474"/>
        <end position="494"/>
    </location>
</feature>
<proteinExistence type="predicted"/>
<gene>
    <name evidence="2" type="ORF">GSPATT00021243001</name>
</gene>
<dbReference type="OrthoDB" id="296562at2759"/>